<sequence>MGSLRLAPLRRLLRSARCPWFDDAAVPEDAASPPKPSSRRQPYHLDCPLRFQSAADDKERCACPGRFTT</sequence>
<dbReference type="EMBL" id="JARK01001350">
    <property type="protein sequence ID" value="EYC24130.1"/>
    <property type="molecule type" value="Genomic_DNA"/>
</dbReference>
<comment type="caution">
    <text evidence="1">The sequence shown here is derived from an EMBL/GenBank/DDBJ whole genome shotgun (WGS) entry which is preliminary data.</text>
</comment>
<reference evidence="2" key="1">
    <citation type="journal article" date="2015" name="Nat. Genet.">
        <title>The genome and transcriptome of the zoonotic hookworm Ancylostoma ceylanicum identify infection-specific gene families.</title>
        <authorList>
            <person name="Schwarz E.M."/>
            <person name="Hu Y."/>
            <person name="Antoshechkin I."/>
            <person name="Miller M.M."/>
            <person name="Sternberg P.W."/>
            <person name="Aroian R.V."/>
        </authorList>
    </citation>
    <scope>NUCLEOTIDE SEQUENCE</scope>
    <source>
        <strain evidence="2">HY135</strain>
    </source>
</reference>
<protein>
    <submittedName>
        <fullName evidence="1">Uncharacterized protein</fullName>
    </submittedName>
</protein>
<dbReference type="Proteomes" id="UP000024635">
    <property type="component" value="Unassembled WGS sequence"/>
</dbReference>
<organism evidence="1 2">
    <name type="scientific">Ancylostoma ceylanicum</name>
    <dbReference type="NCBI Taxonomy" id="53326"/>
    <lineage>
        <taxon>Eukaryota</taxon>
        <taxon>Metazoa</taxon>
        <taxon>Ecdysozoa</taxon>
        <taxon>Nematoda</taxon>
        <taxon>Chromadorea</taxon>
        <taxon>Rhabditida</taxon>
        <taxon>Rhabditina</taxon>
        <taxon>Rhabditomorpha</taxon>
        <taxon>Strongyloidea</taxon>
        <taxon>Ancylostomatidae</taxon>
        <taxon>Ancylostomatinae</taxon>
        <taxon>Ancylostoma</taxon>
    </lineage>
</organism>
<name>A0A016V9N4_9BILA</name>
<dbReference type="AlphaFoldDB" id="A0A016V9N4"/>
<evidence type="ECO:0000313" key="1">
    <source>
        <dbReference type="EMBL" id="EYC24130.1"/>
    </source>
</evidence>
<accession>A0A016V9N4</accession>
<keyword evidence="2" id="KW-1185">Reference proteome</keyword>
<evidence type="ECO:0000313" key="2">
    <source>
        <dbReference type="Proteomes" id="UP000024635"/>
    </source>
</evidence>
<gene>
    <name evidence="1" type="primary">Acey_s0014.g2341</name>
    <name evidence="1" type="ORF">Y032_0014g2341</name>
</gene>
<proteinExistence type="predicted"/>